<dbReference type="SUPFAM" id="SSF54849">
    <property type="entry name" value="GroEL-intermediate domain like"/>
    <property type="match status" value="1"/>
</dbReference>
<evidence type="ECO:0000313" key="5">
    <source>
        <dbReference type="EMBL" id="GAH32262.1"/>
    </source>
</evidence>
<dbReference type="SUPFAM" id="SSF48592">
    <property type="entry name" value="GroEL equatorial domain-like"/>
    <property type="match status" value="1"/>
</dbReference>
<dbReference type="InterPro" id="IPR027413">
    <property type="entry name" value="GROEL-like_equatorial_sf"/>
</dbReference>
<evidence type="ECO:0000256" key="1">
    <source>
        <dbReference type="ARBA" id="ARBA00008020"/>
    </source>
</evidence>
<dbReference type="InterPro" id="IPR027409">
    <property type="entry name" value="GroEL-like_apical_dom_sf"/>
</dbReference>
<dbReference type="InterPro" id="IPR017998">
    <property type="entry name" value="Chaperone_TCP-1"/>
</dbReference>
<comment type="caution">
    <text evidence="5">The sequence shown here is derived from an EMBL/GenBank/DDBJ whole genome shotgun (WGS) entry which is preliminary data.</text>
</comment>
<keyword evidence="4" id="KW-0143">Chaperone</keyword>
<dbReference type="InterPro" id="IPR027410">
    <property type="entry name" value="TCP-1-like_intermed_sf"/>
</dbReference>
<reference evidence="5" key="1">
    <citation type="journal article" date="2014" name="Front. Microbiol.">
        <title>High frequency of phylogenetically diverse reductive dehalogenase-homologous genes in deep subseafloor sedimentary metagenomes.</title>
        <authorList>
            <person name="Kawai M."/>
            <person name="Futagami T."/>
            <person name="Toyoda A."/>
            <person name="Takaki Y."/>
            <person name="Nishi S."/>
            <person name="Hori S."/>
            <person name="Arai W."/>
            <person name="Tsubouchi T."/>
            <person name="Morono Y."/>
            <person name="Uchiyama I."/>
            <person name="Ito T."/>
            <person name="Fujiyama A."/>
            <person name="Inagaki F."/>
            <person name="Takami H."/>
        </authorList>
    </citation>
    <scope>NUCLEOTIDE SEQUENCE</scope>
    <source>
        <strain evidence="5">Expedition CK06-06</strain>
    </source>
</reference>
<dbReference type="Gene3D" id="3.50.7.10">
    <property type="entry name" value="GroEL"/>
    <property type="match status" value="1"/>
</dbReference>
<keyword evidence="3" id="KW-0067">ATP-binding</keyword>
<dbReference type="InterPro" id="IPR002423">
    <property type="entry name" value="Cpn60/GroEL/TCP-1"/>
</dbReference>
<name>X1EI18_9ZZZZ</name>
<accession>X1EI18</accession>
<organism evidence="5">
    <name type="scientific">marine sediment metagenome</name>
    <dbReference type="NCBI Taxonomy" id="412755"/>
    <lineage>
        <taxon>unclassified sequences</taxon>
        <taxon>metagenomes</taxon>
        <taxon>ecological metagenomes</taxon>
    </lineage>
</organism>
<keyword evidence="2" id="KW-0547">Nucleotide-binding</keyword>
<evidence type="ECO:0008006" key="6">
    <source>
        <dbReference type="Google" id="ProtNLM"/>
    </source>
</evidence>
<evidence type="ECO:0000256" key="4">
    <source>
        <dbReference type="ARBA" id="ARBA00023186"/>
    </source>
</evidence>
<dbReference type="GO" id="GO:0140662">
    <property type="term" value="F:ATP-dependent protein folding chaperone"/>
    <property type="evidence" value="ECO:0007669"/>
    <property type="project" value="InterPro"/>
</dbReference>
<gene>
    <name evidence="5" type="ORF">S03H2_17497</name>
</gene>
<dbReference type="Pfam" id="PF00118">
    <property type="entry name" value="Cpn60_TCP1"/>
    <property type="match status" value="1"/>
</dbReference>
<dbReference type="PANTHER" id="PTHR11353">
    <property type="entry name" value="CHAPERONIN"/>
    <property type="match status" value="1"/>
</dbReference>
<evidence type="ECO:0000256" key="3">
    <source>
        <dbReference type="ARBA" id="ARBA00022840"/>
    </source>
</evidence>
<sequence length="156" mass="16634">MSDKETGDGTTSSVIIAGELLKKGGELLNKKVHASLIVDGYKAASTKAQEILVELAQKMEPFQNGNKVLQEIAMTALHSKAVHSAKDAFAQIAVDSIKRVADEDNGNFTVDLDNIKIIQKTGKSLAASELIEGVIIDKEVVHPASPRSSVLASLRL</sequence>
<evidence type="ECO:0000256" key="2">
    <source>
        <dbReference type="ARBA" id="ARBA00022741"/>
    </source>
</evidence>
<dbReference type="Gene3D" id="1.10.560.10">
    <property type="entry name" value="GroEL-like equatorial domain"/>
    <property type="match status" value="1"/>
</dbReference>
<protein>
    <recommendedName>
        <fullName evidence="6">60 kDa chaperonin</fullName>
    </recommendedName>
</protein>
<dbReference type="EMBL" id="BARU01009032">
    <property type="protein sequence ID" value="GAH32262.1"/>
    <property type="molecule type" value="Genomic_DNA"/>
</dbReference>
<dbReference type="Gene3D" id="3.30.260.10">
    <property type="entry name" value="TCP-1-like chaperonin intermediate domain"/>
    <property type="match status" value="1"/>
</dbReference>
<comment type="similarity">
    <text evidence="1">Belongs to the TCP-1 chaperonin family.</text>
</comment>
<dbReference type="GO" id="GO:0005524">
    <property type="term" value="F:ATP binding"/>
    <property type="evidence" value="ECO:0007669"/>
    <property type="project" value="UniProtKB-KW"/>
</dbReference>
<feature type="non-terminal residue" evidence="5">
    <location>
        <position position="156"/>
    </location>
</feature>
<proteinExistence type="inferred from homology"/>
<dbReference type="AlphaFoldDB" id="X1EI18"/>